<feature type="compositionally biased region" description="Basic and acidic residues" evidence="1">
    <location>
        <begin position="1"/>
        <end position="19"/>
    </location>
</feature>
<feature type="region of interest" description="Disordered" evidence="1">
    <location>
        <begin position="1"/>
        <end position="54"/>
    </location>
</feature>
<name>A0AAN8FLM1_TRICO</name>
<reference evidence="2 3" key="1">
    <citation type="submission" date="2019-10" db="EMBL/GenBank/DDBJ databases">
        <title>Assembly and Annotation for the nematode Trichostrongylus colubriformis.</title>
        <authorList>
            <person name="Martin J."/>
        </authorList>
    </citation>
    <scope>NUCLEOTIDE SEQUENCE [LARGE SCALE GENOMIC DNA]</scope>
    <source>
        <strain evidence="2">G859</strain>
        <tissue evidence="2">Whole worm</tissue>
    </source>
</reference>
<proteinExistence type="predicted"/>
<dbReference type="Proteomes" id="UP001331761">
    <property type="component" value="Unassembled WGS sequence"/>
</dbReference>
<dbReference type="EMBL" id="WIXE01006734">
    <property type="protein sequence ID" value="KAK5981037.1"/>
    <property type="molecule type" value="Genomic_DNA"/>
</dbReference>
<evidence type="ECO:0000313" key="2">
    <source>
        <dbReference type="EMBL" id="KAK5981037.1"/>
    </source>
</evidence>
<dbReference type="AlphaFoldDB" id="A0AAN8FLM1"/>
<comment type="caution">
    <text evidence="2">The sequence shown here is derived from an EMBL/GenBank/DDBJ whole genome shotgun (WGS) entry which is preliminary data.</text>
</comment>
<accession>A0AAN8FLM1</accession>
<protein>
    <submittedName>
        <fullName evidence="2">Uncharacterized protein</fullName>
    </submittedName>
</protein>
<keyword evidence="3" id="KW-1185">Reference proteome</keyword>
<sequence length="80" mass="8802">MMFFRKKDKEEASAVDAHKPKPPVPPKRNILPSFLHKSDKNLPDGNGSTVSDNNSIYDVPKAKFSMAAGDTEDDVLVKGM</sequence>
<evidence type="ECO:0000256" key="1">
    <source>
        <dbReference type="SAM" id="MobiDB-lite"/>
    </source>
</evidence>
<organism evidence="2 3">
    <name type="scientific">Trichostrongylus colubriformis</name>
    <name type="common">Black scour worm</name>
    <dbReference type="NCBI Taxonomy" id="6319"/>
    <lineage>
        <taxon>Eukaryota</taxon>
        <taxon>Metazoa</taxon>
        <taxon>Ecdysozoa</taxon>
        <taxon>Nematoda</taxon>
        <taxon>Chromadorea</taxon>
        <taxon>Rhabditida</taxon>
        <taxon>Rhabditina</taxon>
        <taxon>Rhabditomorpha</taxon>
        <taxon>Strongyloidea</taxon>
        <taxon>Trichostrongylidae</taxon>
        <taxon>Trichostrongylus</taxon>
    </lineage>
</organism>
<gene>
    <name evidence="2" type="ORF">GCK32_001606</name>
</gene>
<evidence type="ECO:0000313" key="3">
    <source>
        <dbReference type="Proteomes" id="UP001331761"/>
    </source>
</evidence>